<dbReference type="EMBL" id="LAYC01000003">
    <property type="protein sequence ID" value="KYK55450.1"/>
    <property type="molecule type" value="Genomic_DNA"/>
</dbReference>
<accession>A0A151GEC4</accession>
<dbReference type="AlphaFoldDB" id="A0A151GEC4"/>
<feature type="region of interest" description="Disordered" evidence="1">
    <location>
        <begin position="62"/>
        <end position="107"/>
    </location>
</feature>
<proteinExistence type="predicted"/>
<feature type="compositionally biased region" description="Basic residues" evidence="1">
    <location>
        <begin position="80"/>
        <end position="90"/>
    </location>
</feature>
<gene>
    <name evidence="3" type="ORF">DCS_07413</name>
</gene>
<dbReference type="GeneID" id="63720056"/>
<keyword evidence="2" id="KW-1133">Transmembrane helix</keyword>
<comment type="caution">
    <text evidence="3">The sequence shown here is derived from an EMBL/GenBank/DDBJ whole genome shotgun (WGS) entry which is preliminary data.</text>
</comment>
<evidence type="ECO:0000313" key="3">
    <source>
        <dbReference type="EMBL" id="KYK55450.1"/>
    </source>
</evidence>
<protein>
    <submittedName>
        <fullName evidence="3">Uncharacterized protein</fullName>
    </submittedName>
</protein>
<evidence type="ECO:0000256" key="1">
    <source>
        <dbReference type="SAM" id="MobiDB-lite"/>
    </source>
</evidence>
<keyword evidence="4" id="KW-1185">Reference proteome</keyword>
<dbReference type="Proteomes" id="UP000076580">
    <property type="component" value="Chromosome 03"/>
</dbReference>
<sequence>MENQQETMERNRTIILAATIPSILTTLAAAVIYCYVRRRRSRMFDRSITPVDDEEIESWKVDRRSQMEEKSREPEFPRPSHVRGSSRHHGEHGLCRSSSSTRSVQKPASVIVYQSARTSEDAASSLGGGSISDVPQIPVLARAPNARPGLTDETVQGEDAFIPCTQAKRQPARLSKMASPRHNRSKSSRATMTGGRDQWYGQQMDEHRPPRRSADTWRPTPASHYDGWLGRVYTHSSRSTASRTSVEEEMLLGGLSPRPMLHQSEIGRAIG</sequence>
<keyword evidence="2" id="KW-0812">Transmembrane</keyword>
<evidence type="ECO:0000313" key="4">
    <source>
        <dbReference type="Proteomes" id="UP000076580"/>
    </source>
</evidence>
<feature type="transmembrane region" description="Helical" evidence="2">
    <location>
        <begin position="14"/>
        <end position="36"/>
    </location>
</feature>
<name>A0A151GEC4_DRECN</name>
<dbReference type="InParanoid" id="A0A151GEC4"/>
<dbReference type="OrthoDB" id="4120617at2759"/>
<organism evidence="3 4">
    <name type="scientific">Drechmeria coniospora</name>
    <name type="common">Nematophagous fungus</name>
    <name type="synonym">Meria coniospora</name>
    <dbReference type="NCBI Taxonomy" id="98403"/>
    <lineage>
        <taxon>Eukaryota</taxon>
        <taxon>Fungi</taxon>
        <taxon>Dikarya</taxon>
        <taxon>Ascomycota</taxon>
        <taxon>Pezizomycotina</taxon>
        <taxon>Sordariomycetes</taxon>
        <taxon>Hypocreomycetidae</taxon>
        <taxon>Hypocreales</taxon>
        <taxon>Ophiocordycipitaceae</taxon>
        <taxon>Drechmeria</taxon>
    </lineage>
</organism>
<feature type="compositionally biased region" description="Polar residues" evidence="1">
    <location>
        <begin position="96"/>
        <end position="106"/>
    </location>
</feature>
<dbReference type="RefSeq" id="XP_040654802.1">
    <property type="nucleotide sequence ID" value="XM_040804698.1"/>
</dbReference>
<feature type="region of interest" description="Disordered" evidence="1">
    <location>
        <begin position="168"/>
        <end position="219"/>
    </location>
</feature>
<keyword evidence="2" id="KW-0472">Membrane</keyword>
<feature type="compositionally biased region" description="Basic and acidic residues" evidence="1">
    <location>
        <begin position="204"/>
        <end position="215"/>
    </location>
</feature>
<evidence type="ECO:0000256" key="2">
    <source>
        <dbReference type="SAM" id="Phobius"/>
    </source>
</evidence>
<feature type="compositionally biased region" description="Basic and acidic residues" evidence="1">
    <location>
        <begin position="62"/>
        <end position="78"/>
    </location>
</feature>
<reference evidence="3 4" key="1">
    <citation type="journal article" date="2016" name="Sci. Rep.">
        <title>Insights into Adaptations to a Near-Obligate Nematode Endoparasitic Lifestyle from the Finished Genome of Drechmeria coniospora.</title>
        <authorList>
            <person name="Zhang L."/>
            <person name="Zhou Z."/>
            <person name="Guo Q."/>
            <person name="Fokkens L."/>
            <person name="Miskei M."/>
            <person name="Pocsi I."/>
            <person name="Zhang W."/>
            <person name="Chen M."/>
            <person name="Wang L."/>
            <person name="Sun Y."/>
            <person name="Donzelli B.G."/>
            <person name="Gibson D.M."/>
            <person name="Nelson D.R."/>
            <person name="Luo J.G."/>
            <person name="Rep M."/>
            <person name="Liu H."/>
            <person name="Yang S."/>
            <person name="Wang J."/>
            <person name="Krasnoff S.B."/>
            <person name="Xu Y."/>
            <person name="Molnar I."/>
            <person name="Lin M."/>
        </authorList>
    </citation>
    <scope>NUCLEOTIDE SEQUENCE [LARGE SCALE GENOMIC DNA]</scope>
    <source>
        <strain evidence="3 4">ARSEF 6962</strain>
    </source>
</reference>